<dbReference type="InterPro" id="IPR024752">
    <property type="entry name" value="Myb/SANT-like_dom"/>
</dbReference>
<dbReference type="EMBL" id="JASCZI010211778">
    <property type="protein sequence ID" value="MED6196631.1"/>
    <property type="molecule type" value="Genomic_DNA"/>
</dbReference>
<sequence length="81" mass="9434">MEEFIVDGTRSDCGQFRIGTFKKLVLNMIEKFSNCTLTAKHCKNKHKRMKEKYQYAADDMLACSGFGWNEEKQCIEIDSKD</sequence>
<keyword evidence="3" id="KW-1185">Reference proteome</keyword>
<reference evidence="2 3" key="1">
    <citation type="journal article" date="2023" name="Plants (Basel)">
        <title>Bridging the Gap: Combining Genomics and Transcriptomics Approaches to Understand Stylosanthes scabra, an Orphan Legume from the Brazilian Caatinga.</title>
        <authorList>
            <person name="Ferreira-Neto J.R.C."/>
            <person name="da Silva M.D."/>
            <person name="Binneck E."/>
            <person name="de Melo N.F."/>
            <person name="da Silva R.H."/>
            <person name="de Melo A.L.T.M."/>
            <person name="Pandolfi V."/>
            <person name="Bustamante F.O."/>
            <person name="Brasileiro-Vidal A.C."/>
            <person name="Benko-Iseppon A.M."/>
        </authorList>
    </citation>
    <scope>NUCLEOTIDE SEQUENCE [LARGE SCALE GENOMIC DNA]</scope>
    <source>
        <tissue evidence="2">Leaves</tissue>
    </source>
</reference>
<accession>A0ABU6XHI3</accession>
<proteinExistence type="predicted"/>
<evidence type="ECO:0000259" key="1">
    <source>
        <dbReference type="Pfam" id="PF12776"/>
    </source>
</evidence>
<protein>
    <recommendedName>
        <fullName evidence="1">Myb/SANT-like domain-containing protein</fullName>
    </recommendedName>
</protein>
<gene>
    <name evidence="2" type="ORF">PIB30_049275</name>
</gene>
<organism evidence="2 3">
    <name type="scientific">Stylosanthes scabra</name>
    <dbReference type="NCBI Taxonomy" id="79078"/>
    <lineage>
        <taxon>Eukaryota</taxon>
        <taxon>Viridiplantae</taxon>
        <taxon>Streptophyta</taxon>
        <taxon>Embryophyta</taxon>
        <taxon>Tracheophyta</taxon>
        <taxon>Spermatophyta</taxon>
        <taxon>Magnoliopsida</taxon>
        <taxon>eudicotyledons</taxon>
        <taxon>Gunneridae</taxon>
        <taxon>Pentapetalae</taxon>
        <taxon>rosids</taxon>
        <taxon>fabids</taxon>
        <taxon>Fabales</taxon>
        <taxon>Fabaceae</taxon>
        <taxon>Papilionoideae</taxon>
        <taxon>50 kb inversion clade</taxon>
        <taxon>dalbergioids sensu lato</taxon>
        <taxon>Dalbergieae</taxon>
        <taxon>Pterocarpus clade</taxon>
        <taxon>Stylosanthes</taxon>
    </lineage>
</organism>
<evidence type="ECO:0000313" key="2">
    <source>
        <dbReference type="EMBL" id="MED6196631.1"/>
    </source>
</evidence>
<comment type="caution">
    <text evidence="2">The sequence shown here is derived from an EMBL/GenBank/DDBJ whole genome shotgun (WGS) entry which is preliminary data.</text>
</comment>
<feature type="domain" description="Myb/SANT-like" evidence="1">
    <location>
        <begin position="10"/>
        <end position="77"/>
    </location>
</feature>
<dbReference type="Pfam" id="PF12776">
    <property type="entry name" value="Myb_DNA-bind_3"/>
    <property type="match status" value="1"/>
</dbReference>
<name>A0ABU6XHI3_9FABA</name>
<dbReference type="Proteomes" id="UP001341840">
    <property type="component" value="Unassembled WGS sequence"/>
</dbReference>
<evidence type="ECO:0000313" key="3">
    <source>
        <dbReference type="Proteomes" id="UP001341840"/>
    </source>
</evidence>
<feature type="non-terminal residue" evidence="2">
    <location>
        <position position="81"/>
    </location>
</feature>